<evidence type="ECO:0000256" key="1">
    <source>
        <dbReference type="ARBA" id="ARBA00009964"/>
    </source>
</evidence>
<dbReference type="GO" id="GO:0006313">
    <property type="term" value="P:DNA transposition"/>
    <property type="evidence" value="ECO:0007669"/>
    <property type="project" value="InterPro"/>
</dbReference>
<dbReference type="Pfam" id="PF13333">
    <property type="entry name" value="rve_2"/>
    <property type="match status" value="1"/>
</dbReference>
<dbReference type="InterPro" id="IPR012337">
    <property type="entry name" value="RNaseH-like_sf"/>
</dbReference>
<accession>A0A432WI59</accession>
<feature type="coiled-coil region" evidence="2">
    <location>
        <begin position="49"/>
        <end position="83"/>
    </location>
</feature>
<evidence type="ECO:0000256" key="2">
    <source>
        <dbReference type="SAM" id="Coils"/>
    </source>
</evidence>
<organism evidence="4 5">
    <name type="scientific">Aliidiomarina soli</name>
    <dbReference type="NCBI Taxonomy" id="1928574"/>
    <lineage>
        <taxon>Bacteria</taxon>
        <taxon>Pseudomonadati</taxon>
        <taxon>Pseudomonadota</taxon>
        <taxon>Gammaproteobacteria</taxon>
        <taxon>Alteromonadales</taxon>
        <taxon>Idiomarinaceae</taxon>
        <taxon>Aliidiomarina</taxon>
    </lineage>
</organism>
<dbReference type="InterPro" id="IPR001584">
    <property type="entry name" value="Integrase_cat-core"/>
</dbReference>
<dbReference type="NCBIfam" id="NF033516">
    <property type="entry name" value="transpos_IS3"/>
    <property type="match status" value="1"/>
</dbReference>
<dbReference type="InterPro" id="IPR050900">
    <property type="entry name" value="Transposase_IS3/IS150/IS904"/>
</dbReference>
<dbReference type="Gene3D" id="1.10.10.60">
    <property type="entry name" value="Homeodomain-like"/>
    <property type="match status" value="1"/>
</dbReference>
<evidence type="ECO:0000313" key="4">
    <source>
        <dbReference type="EMBL" id="RUO33407.1"/>
    </source>
</evidence>
<dbReference type="AlphaFoldDB" id="A0A432WI59"/>
<dbReference type="Pfam" id="PF01527">
    <property type="entry name" value="HTH_Tnp_1"/>
    <property type="match status" value="1"/>
</dbReference>
<dbReference type="InterPro" id="IPR009057">
    <property type="entry name" value="Homeodomain-like_sf"/>
</dbReference>
<proteinExistence type="inferred from homology"/>
<name>A0A432WI59_9GAMM</name>
<dbReference type="InterPro" id="IPR048020">
    <property type="entry name" value="Transpos_IS3"/>
</dbReference>
<sequence>MTNKRYPDEFKIEAVRQITDRGHSVADVSKRLDVSTHSLYAWVKKFGPDAEANKSRNEEQSELKRLRKELQRVTEERDILKKGRGVLREAVRLRYAFIKEHKDCWPVRKLCRLLEVNPSGFYAWLKNPRSKRQKRDIRQAGLIKQFWLESGGVYGYRKIYSDMREYGETIGINRVHRLMKLNKIKAQVGYNKPRHRGGDVHVVSPNKLNREFSTDKPDQAWVTDVTYIRTHEGWLYLAVVVDLFSTRVIGWSMQQRMTKELVLDALLMAVWRRNPKETVTVHSDQGSQYTSHDWSTFLKSNNLEGSMSRRGNCHDNAVAESFFQLLKRERIKRKVYSNRDDARRDIFDYIEMFYNVKRRHGFNDQLSPVEYEKRFEKVATECLVN</sequence>
<dbReference type="Pfam" id="PF13276">
    <property type="entry name" value="HTH_21"/>
    <property type="match status" value="1"/>
</dbReference>
<dbReference type="GO" id="GO:0004803">
    <property type="term" value="F:transposase activity"/>
    <property type="evidence" value="ECO:0007669"/>
    <property type="project" value="InterPro"/>
</dbReference>
<dbReference type="GO" id="GO:0003677">
    <property type="term" value="F:DNA binding"/>
    <property type="evidence" value="ECO:0007669"/>
    <property type="project" value="InterPro"/>
</dbReference>
<dbReference type="InterPro" id="IPR036397">
    <property type="entry name" value="RNaseH_sf"/>
</dbReference>
<dbReference type="EMBL" id="PIPO01000003">
    <property type="protein sequence ID" value="RUO33407.1"/>
    <property type="molecule type" value="Genomic_DNA"/>
</dbReference>
<dbReference type="InterPro" id="IPR002514">
    <property type="entry name" value="Transposase_8"/>
</dbReference>
<dbReference type="GO" id="GO:0015074">
    <property type="term" value="P:DNA integration"/>
    <property type="evidence" value="ECO:0007669"/>
    <property type="project" value="InterPro"/>
</dbReference>
<dbReference type="Gene3D" id="3.30.420.10">
    <property type="entry name" value="Ribonuclease H-like superfamily/Ribonuclease H"/>
    <property type="match status" value="1"/>
</dbReference>
<dbReference type="Pfam" id="PF00665">
    <property type="entry name" value="rve"/>
    <property type="match status" value="1"/>
</dbReference>
<dbReference type="PROSITE" id="PS50994">
    <property type="entry name" value="INTEGRASE"/>
    <property type="match status" value="1"/>
</dbReference>
<keyword evidence="2" id="KW-0175">Coiled coil</keyword>
<keyword evidence="5" id="KW-1185">Reference proteome</keyword>
<dbReference type="Proteomes" id="UP000287823">
    <property type="component" value="Unassembled WGS sequence"/>
</dbReference>
<dbReference type="InterPro" id="IPR025948">
    <property type="entry name" value="HTH-like_dom"/>
</dbReference>
<dbReference type="PANTHER" id="PTHR46889:SF4">
    <property type="entry name" value="TRANSPOSASE INSO FOR INSERTION SEQUENCE ELEMENT IS911B-RELATED"/>
    <property type="match status" value="1"/>
</dbReference>
<comment type="similarity">
    <text evidence="1">Belongs to the transposase 8 family.</text>
</comment>
<comment type="caution">
    <text evidence="4">The sequence shown here is derived from an EMBL/GenBank/DDBJ whole genome shotgun (WGS) entry which is preliminary data.</text>
</comment>
<protein>
    <submittedName>
        <fullName evidence="4">IS3 family transposase</fullName>
    </submittedName>
</protein>
<dbReference type="PANTHER" id="PTHR46889">
    <property type="entry name" value="TRANSPOSASE INSF FOR INSERTION SEQUENCE IS3B-RELATED"/>
    <property type="match status" value="1"/>
</dbReference>
<feature type="domain" description="Integrase catalytic" evidence="3">
    <location>
        <begin position="213"/>
        <end position="376"/>
    </location>
</feature>
<evidence type="ECO:0000259" key="3">
    <source>
        <dbReference type="PROSITE" id="PS50994"/>
    </source>
</evidence>
<reference evidence="4 5" key="1">
    <citation type="journal article" date="2011" name="Front. Microbiol.">
        <title>Genomic signatures of strain selection and enhancement in Bacillus atrophaeus var. globigii, a historical biowarfare simulant.</title>
        <authorList>
            <person name="Gibbons H.S."/>
            <person name="Broomall S.M."/>
            <person name="McNew L.A."/>
            <person name="Daligault H."/>
            <person name="Chapman C."/>
            <person name="Bruce D."/>
            <person name="Karavis M."/>
            <person name="Krepps M."/>
            <person name="McGregor P.A."/>
            <person name="Hong C."/>
            <person name="Park K.H."/>
            <person name="Akmal A."/>
            <person name="Feldman A."/>
            <person name="Lin J.S."/>
            <person name="Chang W.E."/>
            <person name="Higgs B.W."/>
            <person name="Demirev P."/>
            <person name="Lindquist J."/>
            <person name="Liem A."/>
            <person name="Fochler E."/>
            <person name="Read T.D."/>
            <person name="Tapia R."/>
            <person name="Johnson S."/>
            <person name="Bishop-Lilly K.A."/>
            <person name="Detter C."/>
            <person name="Han C."/>
            <person name="Sozhamannan S."/>
            <person name="Rosenzweig C.N."/>
            <person name="Skowronski E.W."/>
        </authorList>
    </citation>
    <scope>NUCLEOTIDE SEQUENCE [LARGE SCALE GENOMIC DNA]</scope>
    <source>
        <strain evidence="4 5">Y4G10-17</strain>
    </source>
</reference>
<dbReference type="SUPFAM" id="SSF46689">
    <property type="entry name" value="Homeodomain-like"/>
    <property type="match status" value="1"/>
</dbReference>
<gene>
    <name evidence="4" type="ORF">CWE14_08885</name>
</gene>
<evidence type="ECO:0000313" key="5">
    <source>
        <dbReference type="Proteomes" id="UP000287823"/>
    </source>
</evidence>
<dbReference type="SUPFAM" id="SSF53098">
    <property type="entry name" value="Ribonuclease H-like"/>
    <property type="match status" value="1"/>
</dbReference>